<dbReference type="PANTHER" id="PTHR23420:SF0">
    <property type="entry name" value="ADENOSYLHOMOCYSTEINASE"/>
    <property type="match status" value="1"/>
</dbReference>
<dbReference type="Proteomes" id="UP000198211">
    <property type="component" value="Unassembled WGS sequence"/>
</dbReference>
<organism evidence="1 2">
    <name type="scientific">Phytophthora megakarya</name>
    <dbReference type="NCBI Taxonomy" id="4795"/>
    <lineage>
        <taxon>Eukaryota</taxon>
        <taxon>Sar</taxon>
        <taxon>Stramenopiles</taxon>
        <taxon>Oomycota</taxon>
        <taxon>Peronosporomycetes</taxon>
        <taxon>Peronosporales</taxon>
        <taxon>Peronosporaceae</taxon>
        <taxon>Phytophthora</taxon>
    </lineage>
</organism>
<comment type="caution">
    <text evidence="1">The sequence shown here is derived from an EMBL/GenBank/DDBJ whole genome shotgun (WGS) entry which is preliminary data.</text>
</comment>
<dbReference type="OrthoDB" id="10007170at2759"/>
<gene>
    <name evidence="1" type="ORF">PHMEG_00024828</name>
</gene>
<dbReference type="EMBL" id="NBNE01005520">
    <property type="protein sequence ID" value="OWZ03445.1"/>
    <property type="molecule type" value="Genomic_DNA"/>
</dbReference>
<dbReference type="GO" id="GO:0005829">
    <property type="term" value="C:cytosol"/>
    <property type="evidence" value="ECO:0007669"/>
    <property type="project" value="TreeGrafter"/>
</dbReference>
<sequence>MTRNCKSVSEETTTGVYRLYPMEKNSTQLFPTINVNDSITKSKFNNLHSLPAGIMRATNVILAGKRVVNYSFSDM</sequence>
<dbReference type="AlphaFoldDB" id="A0A225VDI8"/>
<evidence type="ECO:0000313" key="2">
    <source>
        <dbReference type="Proteomes" id="UP000198211"/>
    </source>
</evidence>
<reference evidence="2" key="1">
    <citation type="submission" date="2017-03" db="EMBL/GenBank/DDBJ databases">
        <title>Phytopthora megakarya and P. palmivora, two closely related causual agents of cacao black pod achieved similar genome size and gene model numbers by different mechanisms.</title>
        <authorList>
            <person name="Ali S."/>
            <person name="Shao J."/>
            <person name="Larry D.J."/>
            <person name="Kronmiller B."/>
            <person name="Shen D."/>
            <person name="Strem M.D."/>
            <person name="Melnick R.L."/>
            <person name="Guiltinan M.J."/>
            <person name="Tyler B.M."/>
            <person name="Meinhardt L.W."/>
            <person name="Bailey B.A."/>
        </authorList>
    </citation>
    <scope>NUCLEOTIDE SEQUENCE [LARGE SCALE GENOMIC DNA]</scope>
    <source>
        <strain evidence="2">zdho120</strain>
    </source>
</reference>
<name>A0A225VDI8_9STRA</name>
<dbReference type="GO" id="GO:0033353">
    <property type="term" value="P:S-adenosylmethionine cycle"/>
    <property type="evidence" value="ECO:0007669"/>
    <property type="project" value="TreeGrafter"/>
</dbReference>
<dbReference type="GO" id="GO:0004013">
    <property type="term" value="F:adenosylhomocysteinase activity"/>
    <property type="evidence" value="ECO:0007669"/>
    <property type="project" value="TreeGrafter"/>
</dbReference>
<evidence type="ECO:0000313" key="1">
    <source>
        <dbReference type="EMBL" id="OWZ03445.1"/>
    </source>
</evidence>
<dbReference type="Pfam" id="PF05221">
    <property type="entry name" value="AdoHcyase"/>
    <property type="match status" value="1"/>
</dbReference>
<dbReference type="InterPro" id="IPR000043">
    <property type="entry name" value="Adenosylhomocysteinase-like"/>
</dbReference>
<dbReference type="Gene3D" id="3.40.50.1480">
    <property type="entry name" value="Adenosylhomocysteinase-like"/>
    <property type="match status" value="1"/>
</dbReference>
<dbReference type="STRING" id="4795.A0A225VDI8"/>
<accession>A0A225VDI8</accession>
<keyword evidence="2" id="KW-1185">Reference proteome</keyword>
<proteinExistence type="predicted"/>
<dbReference type="InterPro" id="IPR042172">
    <property type="entry name" value="Adenosylhomocyst_ase-like_sf"/>
</dbReference>
<protein>
    <submittedName>
        <fullName evidence="1">Adenosylhomocysteinase</fullName>
    </submittedName>
</protein>
<dbReference type="SUPFAM" id="SSF52283">
    <property type="entry name" value="Formate/glycerate dehydrogenase catalytic domain-like"/>
    <property type="match status" value="1"/>
</dbReference>
<dbReference type="PANTHER" id="PTHR23420">
    <property type="entry name" value="ADENOSYLHOMOCYSTEINASE"/>
    <property type="match status" value="1"/>
</dbReference>